<comment type="caution">
    <text evidence="2">The sequence shown here is derived from an EMBL/GenBank/DDBJ whole genome shotgun (WGS) entry which is preliminary data.</text>
</comment>
<dbReference type="OrthoDB" id="168085at2759"/>
<feature type="region of interest" description="Disordered" evidence="1">
    <location>
        <begin position="72"/>
        <end position="164"/>
    </location>
</feature>
<proteinExistence type="predicted"/>
<reference evidence="2 3" key="1">
    <citation type="submission" date="2012-05" db="EMBL/GenBank/DDBJ databases">
        <title>Recombination and specialization in a pathogen metapopulation.</title>
        <authorList>
            <person name="Gardiner A."/>
            <person name="Kemen E."/>
            <person name="Schultz-Larsen T."/>
            <person name="MacLean D."/>
            <person name="Van Oosterhout C."/>
            <person name="Jones J.D.G."/>
        </authorList>
    </citation>
    <scope>NUCLEOTIDE SEQUENCE [LARGE SCALE GENOMIC DNA]</scope>
    <source>
        <strain evidence="2 3">Ac Nc2</strain>
    </source>
</reference>
<sequence length="164" mass="17988">MSEYIDASPRPTYCSDSSSVSHQDARVSQMPNTKSSGGEDDQIYYGFGVFIGLPLSELKAMKEEFMQKNALKSGTTGSNSSHESVNSDVSFTVDQEPQYISCDGQHSPDSSRREASDIFSDGQHVRQPIQQDGASVARHDDTESDMGYETTQGAKPHSLNFILH</sequence>
<dbReference type="AlphaFoldDB" id="A0A024G983"/>
<name>A0A024G983_9STRA</name>
<organism evidence="2 3">
    <name type="scientific">Albugo candida</name>
    <dbReference type="NCBI Taxonomy" id="65357"/>
    <lineage>
        <taxon>Eukaryota</taxon>
        <taxon>Sar</taxon>
        <taxon>Stramenopiles</taxon>
        <taxon>Oomycota</taxon>
        <taxon>Peronosporomycetes</taxon>
        <taxon>Albuginales</taxon>
        <taxon>Albuginaceae</taxon>
        <taxon>Albugo</taxon>
    </lineage>
</organism>
<evidence type="ECO:0000256" key="1">
    <source>
        <dbReference type="SAM" id="MobiDB-lite"/>
    </source>
</evidence>
<keyword evidence="3" id="KW-1185">Reference proteome</keyword>
<dbReference type="EMBL" id="CAIX01000046">
    <property type="protein sequence ID" value="CCI43239.1"/>
    <property type="molecule type" value="Genomic_DNA"/>
</dbReference>
<evidence type="ECO:0000313" key="3">
    <source>
        <dbReference type="Proteomes" id="UP000053237"/>
    </source>
</evidence>
<dbReference type="Proteomes" id="UP000053237">
    <property type="component" value="Unassembled WGS sequence"/>
</dbReference>
<accession>A0A024G983</accession>
<dbReference type="InParanoid" id="A0A024G983"/>
<evidence type="ECO:0000313" key="2">
    <source>
        <dbReference type="EMBL" id="CCI43239.1"/>
    </source>
</evidence>
<gene>
    <name evidence="2" type="ORF">BN9_040230</name>
</gene>
<feature type="region of interest" description="Disordered" evidence="1">
    <location>
        <begin position="1"/>
        <end position="39"/>
    </location>
</feature>
<feature type="compositionally biased region" description="Polar residues" evidence="1">
    <location>
        <begin position="72"/>
        <end position="95"/>
    </location>
</feature>
<protein>
    <submittedName>
        <fullName evidence="2">Uncharacterized protein</fullName>
    </submittedName>
</protein>